<dbReference type="CDD" id="cd05688">
    <property type="entry name" value="S1_RPS1_repeat_ec3"/>
    <property type="match status" value="2"/>
</dbReference>
<dbReference type="InterPro" id="IPR035104">
    <property type="entry name" value="Ribosomal_protein_S1-like"/>
</dbReference>
<evidence type="ECO:0000256" key="1">
    <source>
        <dbReference type="ARBA" id="ARBA00006767"/>
    </source>
</evidence>
<evidence type="ECO:0000259" key="8">
    <source>
        <dbReference type="PROSITE" id="PS50126"/>
    </source>
</evidence>
<dbReference type="PATRIC" id="fig|889378.3.peg.1506"/>
<dbReference type="EMBL" id="CP003282">
    <property type="protein sequence ID" value="AFG37574.1"/>
    <property type="molecule type" value="Genomic_DNA"/>
</dbReference>
<keyword evidence="4 6" id="KW-0689">Ribosomal protein</keyword>
<dbReference type="PANTHER" id="PTHR10724:SF7">
    <property type="entry name" value="SMALL RIBOSOMAL SUBUNIT PROTEIN BS1C"/>
    <property type="match status" value="1"/>
</dbReference>
<dbReference type="GO" id="GO:0005840">
    <property type="term" value="C:ribosome"/>
    <property type="evidence" value="ECO:0007669"/>
    <property type="project" value="UniProtKB-KW"/>
</dbReference>
<feature type="compositionally biased region" description="Basic and acidic residues" evidence="7">
    <location>
        <begin position="538"/>
        <end position="549"/>
    </location>
</feature>
<sequence>MPSKEPNGETMSKSQQLQEELQEQYLKSLDELEVGQLVSGHVIQVTPEFVFVDIGYKSEGKIPVDEFDELPEVGGEVEVVLARMEPLVVSKRKADERVFWKKIKQAFTDREPVEGKVARSVKGGFEIRMPGGIKGFNPISKMDLHRIDNPEEYVGMTSKFYVERLYSDNRVNIILSRRNWLEEEVQRKKNEFFLHVHVGDNVQGAVKSFTSFGAFIDLGGFDGLLHINDMSWGHVTRPKDYVKKGQTLTLKVVRLDHENQKINLSLKDMTENPWDSFEDRYKIDQVVKGKVTKLTDFGAFIEIEGGIEGLAHISEMSWVKRISHPSEVLNIGDDVDVMILDYDLHEGKVSLGLKQVQPNPWDDMVEKYTPGMRMTKKVKKITNSGAFIELEEGIDAFLHVDDLSWTKKYKNPGAVLTEGEEIECMVTQIDPETHNIRVGLKQLEEDPWKSLKTAYGEGSIISGEVTNVTDFGVFVRVQGGIEGLINKSQLIDPRQGTFEEALTKYNVGDKLDAVITELSPGRQKLSLSIRELERKRQQKEMQKYIHDDSNEGTVTLGDLLKKNESEE</sequence>
<keyword evidence="10" id="KW-1185">Reference proteome</keyword>
<feature type="domain" description="S1 motif" evidence="8">
    <location>
        <begin position="284"/>
        <end position="354"/>
    </location>
</feature>
<dbReference type="PROSITE" id="PS50126">
    <property type="entry name" value="S1"/>
    <property type="match status" value="6"/>
</dbReference>
<dbReference type="GO" id="GO:1990904">
    <property type="term" value="C:ribonucleoprotein complex"/>
    <property type="evidence" value="ECO:0007669"/>
    <property type="project" value="UniProtKB-KW"/>
</dbReference>
<dbReference type="RefSeq" id="WP_014455557.1">
    <property type="nucleotide sequence ID" value="NC_017098.1"/>
</dbReference>
<accession>H9UJ81</accession>
<evidence type="ECO:0000256" key="7">
    <source>
        <dbReference type="SAM" id="MobiDB-lite"/>
    </source>
</evidence>
<feature type="domain" description="S1 motif" evidence="8">
    <location>
        <begin position="35"/>
        <end position="85"/>
    </location>
</feature>
<dbReference type="Proteomes" id="UP000007383">
    <property type="component" value="Chromosome"/>
</dbReference>
<dbReference type="GO" id="GO:0003729">
    <property type="term" value="F:mRNA binding"/>
    <property type="evidence" value="ECO:0007669"/>
    <property type="project" value="TreeGrafter"/>
</dbReference>
<feature type="domain" description="S1 motif" evidence="8">
    <location>
        <begin position="371"/>
        <end position="441"/>
    </location>
</feature>
<evidence type="ECO:0000313" key="9">
    <source>
        <dbReference type="EMBL" id="AFG37574.1"/>
    </source>
</evidence>
<dbReference type="Pfam" id="PF00575">
    <property type="entry name" value="S1"/>
    <property type="match status" value="6"/>
</dbReference>
<evidence type="ECO:0000256" key="3">
    <source>
        <dbReference type="ARBA" id="ARBA00022884"/>
    </source>
</evidence>
<name>H9UJ81_SPIAZ</name>
<dbReference type="Gene3D" id="2.40.50.140">
    <property type="entry name" value="Nucleic acid-binding proteins"/>
    <property type="match status" value="6"/>
</dbReference>
<dbReference type="STRING" id="889378.Spiaf_1515"/>
<dbReference type="InterPro" id="IPR003029">
    <property type="entry name" value="S1_domain"/>
</dbReference>
<keyword evidence="2" id="KW-0677">Repeat</keyword>
<dbReference type="AlphaFoldDB" id="H9UJ81"/>
<gene>
    <name evidence="9" type="ordered locus">Spiaf_1515</name>
</gene>
<feature type="domain" description="S1 motif" evidence="8">
    <location>
        <begin position="458"/>
        <end position="530"/>
    </location>
</feature>
<keyword evidence="5 6" id="KW-0687">Ribonucleoprotein</keyword>
<dbReference type="KEGG" id="sfc:Spiaf_1515"/>
<dbReference type="PRINTS" id="PR00681">
    <property type="entry name" value="RIBOSOMALS1"/>
</dbReference>
<comment type="similarity">
    <text evidence="1 6">Belongs to the bacterial ribosomal protein bS1 family.</text>
</comment>
<dbReference type="InterPro" id="IPR000110">
    <property type="entry name" value="Ribosomal_bS1"/>
</dbReference>
<keyword evidence="3 6" id="KW-0694">RNA-binding</keyword>
<comment type="function">
    <text evidence="6">Binds mRNA; thus facilitating recognition of the initiation point. It is needed to translate mRNA with a short Shine-Dalgarno (SD) purine-rich sequence.</text>
</comment>
<dbReference type="PIRSF" id="PIRSF002111">
    <property type="entry name" value="RpsA"/>
    <property type="match status" value="1"/>
</dbReference>
<evidence type="ECO:0000256" key="4">
    <source>
        <dbReference type="ARBA" id="ARBA00022980"/>
    </source>
</evidence>
<evidence type="ECO:0000313" key="10">
    <source>
        <dbReference type="Proteomes" id="UP000007383"/>
    </source>
</evidence>
<dbReference type="FunFam" id="2.40.50.140:FF:000011">
    <property type="entry name" value="30S ribosomal protein S1"/>
    <property type="match status" value="1"/>
</dbReference>
<dbReference type="eggNOG" id="COG0539">
    <property type="taxonomic scope" value="Bacteria"/>
</dbReference>
<dbReference type="InterPro" id="IPR012340">
    <property type="entry name" value="NA-bd_OB-fold"/>
</dbReference>
<feature type="domain" description="S1 motif" evidence="8">
    <location>
        <begin position="199"/>
        <end position="267"/>
    </location>
</feature>
<dbReference type="GO" id="GO:0006412">
    <property type="term" value="P:translation"/>
    <property type="evidence" value="ECO:0007669"/>
    <property type="project" value="InterPro"/>
</dbReference>
<dbReference type="CDD" id="cd04465">
    <property type="entry name" value="S1_RPS1_repeat_ec2_hs2"/>
    <property type="match status" value="1"/>
</dbReference>
<dbReference type="SUPFAM" id="SSF50249">
    <property type="entry name" value="Nucleic acid-binding proteins"/>
    <property type="match status" value="6"/>
</dbReference>
<dbReference type="GO" id="GO:0003735">
    <property type="term" value="F:structural constituent of ribosome"/>
    <property type="evidence" value="ECO:0007669"/>
    <property type="project" value="InterPro"/>
</dbReference>
<protein>
    <recommendedName>
        <fullName evidence="6">30S ribosomal protein S1</fullName>
    </recommendedName>
</protein>
<evidence type="ECO:0000256" key="2">
    <source>
        <dbReference type="ARBA" id="ARBA00022737"/>
    </source>
</evidence>
<proteinExistence type="inferred from homology"/>
<feature type="region of interest" description="Disordered" evidence="7">
    <location>
        <begin position="538"/>
        <end position="567"/>
    </location>
</feature>
<evidence type="ECO:0000256" key="5">
    <source>
        <dbReference type="ARBA" id="ARBA00023274"/>
    </source>
</evidence>
<dbReference type="PANTHER" id="PTHR10724">
    <property type="entry name" value="30S RIBOSOMAL PROTEIN S1"/>
    <property type="match status" value="1"/>
</dbReference>
<evidence type="ECO:0000256" key="6">
    <source>
        <dbReference type="PIRNR" id="PIRNR002111"/>
    </source>
</evidence>
<dbReference type="HOGENOM" id="CLU_015805_2_1_12"/>
<dbReference type="InterPro" id="IPR050437">
    <property type="entry name" value="Ribos_protein_bS1-like"/>
</dbReference>
<dbReference type="SMART" id="SM00316">
    <property type="entry name" value="S1"/>
    <property type="match status" value="6"/>
</dbReference>
<reference evidence="10" key="1">
    <citation type="journal article" date="2013" name="Stand. Genomic Sci.">
        <title>Complete genome sequence of the halophilic bacterium Spirochaeta africana type strain (Z-7692(T)) from the alkaline Lake Magadi in the East African Rift.</title>
        <authorList>
            <person name="Liolos K."/>
            <person name="Abt B."/>
            <person name="Scheuner C."/>
            <person name="Teshima H."/>
            <person name="Held B."/>
            <person name="Lapidus A."/>
            <person name="Nolan M."/>
            <person name="Lucas S."/>
            <person name="Deshpande S."/>
            <person name="Cheng J.F."/>
            <person name="Tapia R."/>
            <person name="Goodwin L.A."/>
            <person name="Pitluck S."/>
            <person name="Pagani I."/>
            <person name="Ivanova N."/>
            <person name="Mavromatis K."/>
            <person name="Mikhailova N."/>
            <person name="Huntemann M."/>
            <person name="Pati A."/>
            <person name="Chen A."/>
            <person name="Palaniappan K."/>
            <person name="Land M."/>
            <person name="Rohde M."/>
            <person name="Tindall B.J."/>
            <person name="Detter J.C."/>
            <person name="Goker M."/>
            <person name="Bristow J."/>
            <person name="Eisen J.A."/>
            <person name="Markowitz V."/>
            <person name="Hugenholtz P."/>
            <person name="Woyke T."/>
            <person name="Klenk H.P."/>
            <person name="Kyrpides N.C."/>
        </authorList>
    </citation>
    <scope>NUCLEOTIDE SEQUENCE</scope>
    <source>
        <strain evidence="10">ATCC 700263 / DSM 8902 / Z-7692</strain>
    </source>
</reference>
<feature type="domain" description="S1 motif" evidence="8">
    <location>
        <begin position="110"/>
        <end position="178"/>
    </location>
</feature>
<dbReference type="NCBIfam" id="TIGR00717">
    <property type="entry name" value="rpsA"/>
    <property type="match status" value="1"/>
</dbReference>
<organism evidence="9 10">
    <name type="scientific">Spirochaeta africana (strain ATCC 700263 / DSM 8902 / Z-7692)</name>
    <dbReference type="NCBI Taxonomy" id="889378"/>
    <lineage>
        <taxon>Bacteria</taxon>
        <taxon>Pseudomonadati</taxon>
        <taxon>Spirochaetota</taxon>
        <taxon>Spirochaetia</taxon>
        <taxon>Spirochaetales</taxon>
        <taxon>Spirochaetaceae</taxon>
        <taxon>Spirochaeta</taxon>
    </lineage>
</organism>